<feature type="region of interest" description="Disordered" evidence="6">
    <location>
        <begin position="33"/>
        <end position="76"/>
    </location>
</feature>
<dbReference type="Pfam" id="PF02465">
    <property type="entry name" value="FliD_N"/>
    <property type="match status" value="1"/>
</dbReference>
<protein>
    <recommendedName>
        <fullName evidence="5">Flagellar hook-associated protein 2</fullName>
        <shortName evidence="5">HAP2</shortName>
    </recommendedName>
    <alternativeName>
        <fullName evidence="5">Flagellar cap protein</fullName>
    </alternativeName>
</protein>
<feature type="domain" description="Flagellar hook-associated protein 2 N-terminal" evidence="7">
    <location>
        <begin position="181"/>
        <end position="277"/>
    </location>
</feature>
<dbReference type="EMBL" id="VFSU01000021">
    <property type="protein sequence ID" value="TPE61758.1"/>
    <property type="molecule type" value="Genomic_DNA"/>
</dbReference>
<comment type="similarity">
    <text evidence="1 5">Belongs to the FliD family.</text>
</comment>
<dbReference type="InterPro" id="IPR010809">
    <property type="entry name" value="FliD_C"/>
</dbReference>
<name>A0A501XM85_9SPHN</name>
<proteinExistence type="inferred from homology"/>
<keyword evidence="3" id="KW-0175">Coiled coil</keyword>
<evidence type="ECO:0000256" key="2">
    <source>
        <dbReference type="ARBA" id="ARBA00011255"/>
    </source>
</evidence>
<organism evidence="9 10">
    <name type="scientific">Sandaracinobacter neustonicus</name>
    <dbReference type="NCBI Taxonomy" id="1715348"/>
    <lineage>
        <taxon>Bacteria</taxon>
        <taxon>Pseudomonadati</taxon>
        <taxon>Pseudomonadota</taxon>
        <taxon>Alphaproteobacteria</taxon>
        <taxon>Sphingomonadales</taxon>
        <taxon>Sphingosinicellaceae</taxon>
        <taxon>Sandaracinobacter</taxon>
    </lineage>
</organism>
<evidence type="ECO:0000256" key="5">
    <source>
        <dbReference type="RuleBase" id="RU362066"/>
    </source>
</evidence>
<evidence type="ECO:0000259" key="7">
    <source>
        <dbReference type="Pfam" id="PF02465"/>
    </source>
</evidence>
<feature type="domain" description="Flagellar hook-associated protein 2 C-terminal" evidence="8">
    <location>
        <begin position="403"/>
        <end position="636"/>
    </location>
</feature>
<sequence length="654" mass="67100">MSILVVIEKSPCAFGADSGRAWRVGWVGAGGAGKAGGGEGPTPGKWGRKGVVRQGPGHPRREKEMRGGRRAWQTGDRRGVVRPRPCSRFCVPDRVHSTPTVCPGTTARAQDRRGCPGGIKPEARRRSAVPAVPPRLPGQHACDGSASRRLRPRQGRVAKALAAAAVSTGMSSVIQSLNAGSGIDVQALTTSLVAAEKEPRTKLLDERQARVDARISALGQFRTGLDGVVSALESRISSGVLSAIASVSDVSVLGLSFSAGAVLPAQQIEVWSLAQGQTLSSAAVADAGAAVGQGTLTFSFGSVGGSGAATGFTAGTLSDLVVTIGPEDDSLTGLRDAINDAAASAGVAIEARILTDSSGSRLQIRGATGEAQGFTIAAEGDAALSAYAFGAGVESSLSRTQAASDALLVVDGLELKRSSNTVSDLLPGATLTLKKASPGTLVTIEAQRDTSELSQAVRDVAETLNQLVSFGRELSAGAGSSAATAGALVSDSTTRRVVQMLGSLSTRPLLEADGTAPTMLADLGITVDRTGSYSVDETRLAKIVATQPQAVEKLIVALNAPATTTSGVTTAAGPLRQMAALFKLAVDGEAGQPTALATEAAAIARDRTALDERMERLTDSYTLQFTKLDLAVGQSKQLLTYLQQQIALWTKSDS</sequence>
<comment type="caution">
    <text evidence="9">The sequence shown here is derived from an EMBL/GenBank/DDBJ whole genome shotgun (WGS) entry which is preliminary data.</text>
</comment>
<gene>
    <name evidence="9" type="ORF">FJQ54_07605</name>
</gene>
<evidence type="ECO:0000313" key="9">
    <source>
        <dbReference type="EMBL" id="TPE61758.1"/>
    </source>
</evidence>
<evidence type="ECO:0000256" key="3">
    <source>
        <dbReference type="ARBA" id="ARBA00023054"/>
    </source>
</evidence>
<dbReference type="OrthoDB" id="7388356at2"/>
<keyword evidence="10" id="KW-1185">Reference proteome</keyword>
<dbReference type="Pfam" id="PF07195">
    <property type="entry name" value="FliD_C"/>
    <property type="match status" value="1"/>
</dbReference>
<dbReference type="AlphaFoldDB" id="A0A501XM85"/>
<feature type="region of interest" description="Disordered" evidence="6">
    <location>
        <begin position="100"/>
        <end position="149"/>
    </location>
</feature>
<dbReference type="Proteomes" id="UP000319897">
    <property type="component" value="Unassembled WGS sequence"/>
</dbReference>
<reference evidence="9 10" key="1">
    <citation type="submission" date="2019-06" db="EMBL/GenBank/DDBJ databases">
        <authorList>
            <person name="Lee I."/>
            <person name="Jang G.I."/>
            <person name="Hwang C.Y."/>
        </authorList>
    </citation>
    <scope>NUCLEOTIDE SEQUENCE [LARGE SCALE GENOMIC DNA]</scope>
    <source>
        <strain evidence="9 10">PAMC 28131</strain>
    </source>
</reference>
<dbReference type="PANTHER" id="PTHR30288">
    <property type="entry name" value="FLAGELLAR CAP/ASSEMBLY PROTEIN FLID"/>
    <property type="match status" value="1"/>
</dbReference>
<keyword evidence="5" id="KW-0964">Secreted</keyword>
<comment type="function">
    <text evidence="5">Required for morphogenesis and for the elongation of the flagellar filament by facilitating polymerization of the flagellin monomers at the tip of growing filament. Forms a capping structure, which prevents flagellin subunits (transported through the central channel of the flagellum) from leaking out without polymerization at the distal end.</text>
</comment>
<dbReference type="GO" id="GO:0071973">
    <property type="term" value="P:bacterial-type flagellum-dependent cell motility"/>
    <property type="evidence" value="ECO:0007669"/>
    <property type="project" value="TreeGrafter"/>
</dbReference>
<evidence type="ECO:0000256" key="4">
    <source>
        <dbReference type="ARBA" id="ARBA00023143"/>
    </source>
</evidence>
<evidence type="ECO:0000256" key="1">
    <source>
        <dbReference type="ARBA" id="ARBA00009764"/>
    </source>
</evidence>
<dbReference type="PANTHER" id="PTHR30288:SF0">
    <property type="entry name" value="FLAGELLAR HOOK-ASSOCIATED PROTEIN 2"/>
    <property type="match status" value="1"/>
</dbReference>
<accession>A0A501XM85</accession>
<comment type="subcellular location">
    <subcellularLocation>
        <location evidence="5">Secreted</location>
    </subcellularLocation>
    <subcellularLocation>
        <location evidence="5">Bacterial flagellum</location>
    </subcellularLocation>
</comment>
<evidence type="ECO:0000313" key="10">
    <source>
        <dbReference type="Proteomes" id="UP000319897"/>
    </source>
</evidence>
<dbReference type="InterPro" id="IPR003481">
    <property type="entry name" value="FliD_N"/>
</dbReference>
<dbReference type="GO" id="GO:0009421">
    <property type="term" value="C:bacterial-type flagellum filament cap"/>
    <property type="evidence" value="ECO:0007669"/>
    <property type="project" value="InterPro"/>
</dbReference>
<evidence type="ECO:0000259" key="8">
    <source>
        <dbReference type="Pfam" id="PF07195"/>
    </source>
</evidence>
<dbReference type="GO" id="GO:0007155">
    <property type="term" value="P:cell adhesion"/>
    <property type="evidence" value="ECO:0007669"/>
    <property type="project" value="InterPro"/>
</dbReference>
<evidence type="ECO:0000256" key="6">
    <source>
        <dbReference type="SAM" id="MobiDB-lite"/>
    </source>
</evidence>
<keyword evidence="4 5" id="KW-0975">Bacterial flagellum</keyword>
<comment type="subunit">
    <text evidence="2 5">Homopentamer.</text>
</comment>
<dbReference type="GO" id="GO:0005576">
    <property type="term" value="C:extracellular region"/>
    <property type="evidence" value="ECO:0007669"/>
    <property type="project" value="UniProtKB-SubCell"/>
</dbReference>
<dbReference type="InterPro" id="IPR040026">
    <property type="entry name" value="FliD"/>
</dbReference>
<dbReference type="GO" id="GO:0009424">
    <property type="term" value="C:bacterial-type flagellum hook"/>
    <property type="evidence" value="ECO:0007669"/>
    <property type="project" value="UniProtKB-UniRule"/>
</dbReference>